<name>A0ABR4XWH6_9BACI</name>
<proteinExistence type="predicted"/>
<reference evidence="1 2" key="1">
    <citation type="submission" date="2014-02" db="EMBL/GenBank/DDBJ databases">
        <title>Draft genome sequence of Lysinibacillus boronitolerans NBRC 103108.</title>
        <authorList>
            <person name="Zhang F."/>
            <person name="Wang G."/>
            <person name="Zhang L."/>
        </authorList>
    </citation>
    <scope>NUCLEOTIDE SEQUENCE [LARGE SCALE GENOMIC DNA]</scope>
    <source>
        <strain evidence="1 2">NBRC 103108</strain>
    </source>
</reference>
<keyword evidence="2" id="KW-1185">Reference proteome</keyword>
<evidence type="ECO:0000313" key="2">
    <source>
        <dbReference type="Proteomes" id="UP000030487"/>
    </source>
</evidence>
<evidence type="ECO:0008006" key="3">
    <source>
        <dbReference type="Google" id="ProtNLM"/>
    </source>
</evidence>
<dbReference type="EMBL" id="JPVR01000078">
    <property type="protein sequence ID" value="KGR83092.1"/>
    <property type="molecule type" value="Genomic_DNA"/>
</dbReference>
<comment type="caution">
    <text evidence="1">The sequence shown here is derived from an EMBL/GenBank/DDBJ whole genome shotgun (WGS) entry which is preliminary data.</text>
</comment>
<accession>A0ABR4XWH6</accession>
<protein>
    <recommendedName>
        <fullName evidence="3">Peptidase M20 dimerisation domain-containing protein</fullName>
    </recommendedName>
</protein>
<gene>
    <name evidence="1" type="ORF">CD31_17035</name>
</gene>
<dbReference type="Proteomes" id="UP000030487">
    <property type="component" value="Unassembled WGS sequence"/>
</dbReference>
<evidence type="ECO:0000313" key="1">
    <source>
        <dbReference type="EMBL" id="KGR83092.1"/>
    </source>
</evidence>
<sequence length="68" mass="7686">MVYYLTYKEVPKFDFGIGVGFNSMGDINVPVLNIGPNGLNAHKKLERMEMKYSLEIVPNITNLVIQNP</sequence>
<organism evidence="1 2">
    <name type="scientific">Lysinibacillus boronitolerans JCM 21713 = 10a = NBRC 103108</name>
    <dbReference type="NCBI Taxonomy" id="1294264"/>
    <lineage>
        <taxon>Bacteria</taxon>
        <taxon>Bacillati</taxon>
        <taxon>Bacillota</taxon>
        <taxon>Bacilli</taxon>
        <taxon>Bacillales</taxon>
        <taxon>Bacillaceae</taxon>
        <taxon>Lysinibacillus</taxon>
    </lineage>
</organism>